<feature type="transmembrane region" description="Helical" evidence="1">
    <location>
        <begin position="96"/>
        <end position="120"/>
    </location>
</feature>
<feature type="transmembrane region" description="Helical" evidence="1">
    <location>
        <begin position="132"/>
        <end position="154"/>
    </location>
</feature>
<sequence length="297" mass="33478">MAFEEPRAYGDEIYVRDAYAVNAVQNVVVLLPGLFVNGVVLFVCLRPNKMPSRFRAIVLGTTICNFTGMFFSLLFMMYYLYHYWTGNPTRVPERRIVIAYVALHVLAAACIAVHVAYGYVSTEVSCGYTISAPRYFHICVSIGWLLTIVVAFVFGCKTMIYLLNYERANKISGNFLRNGSWKEVLGRRPTVKRRIGQREVHVQKSIIMGIFLQGVIPLITVFAAVTMVVNMFHVGRQITEVSQLLFSALYYAHYTFSPILTIIFGRPLRNAVIASFKGGYSIITTSSFINRSPVVSL</sequence>
<keyword evidence="1" id="KW-0812">Transmembrane</keyword>
<protein>
    <submittedName>
        <fullName evidence="3">G_PROTEIN_RECEP_F1_2 domain-containing protein</fullName>
    </submittedName>
</protein>
<dbReference type="Proteomes" id="UP000095287">
    <property type="component" value="Unplaced"/>
</dbReference>
<evidence type="ECO:0000256" key="1">
    <source>
        <dbReference type="SAM" id="Phobius"/>
    </source>
</evidence>
<feature type="transmembrane region" description="Helical" evidence="1">
    <location>
        <begin position="57"/>
        <end position="81"/>
    </location>
</feature>
<dbReference type="SUPFAM" id="SSF81321">
    <property type="entry name" value="Family A G protein-coupled receptor-like"/>
    <property type="match status" value="1"/>
</dbReference>
<dbReference type="WBParaSite" id="L893_g6706.t1">
    <property type="protein sequence ID" value="L893_g6706.t1"/>
    <property type="gene ID" value="L893_g6706"/>
</dbReference>
<organism evidence="2 3">
    <name type="scientific">Steinernema glaseri</name>
    <dbReference type="NCBI Taxonomy" id="37863"/>
    <lineage>
        <taxon>Eukaryota</taxon>
        <taxon>Metazoa</taxon>
        <taxon>Ecdysozoa</taxon>
        <taxon>Nematoda</taxon>
        <taxon>Chromadorea</taxon>
        <taxon>Rhabditida</taxon>
        <taxon>Tylenchina</taxon>
        <taxon>Panagrolaimomorpha</taxon>
        <taxon>Strongyloidoidea</taxon>
        <taxon>Steinernematidae</taxon>
        <taxon>Steinernema</taxon>
    </lineage>
</organism>
<accession>A0A1I8AJV8</accession>
<proteinExistence type="predicted"/>
<feature type="transmembrane region" description="Helical" evidence="1">
    <location>
        <begin position="244"/>
        <end position="265"/>
    </location>
</feature>
<evidence type="ECO:0000313" key="2">
    <source>
        <dbReference type="Proteomes" id="UP000095287"/>
    </source>
</evidence>
<keyword evidence="1" id="KW-1133">Transmembrane helix</keyword>
<dbReference type="AlphaFoldDB" id="A0A1I8AJV8"/>
<name>A0A1I8AJV8_9BILA</name>
<evidence type="ECO:0000313" key="3">
    <source>
        <dbReference type="WBParaSite" id="L893_g6706.t1"/>
    </source>
</evidence>
<feature type="transmembrane region" description="Helical" evidence="1">
    <location>
        <begin position="23"/>
        <end position="45"/>
    </location>
</feature>
<keyword evidence="1" id="KW-0472">Membrane</keyword>
<dbReference type="Gene3D" id="1.20.1070.10">
    <property type="entry name" value="Rhodopsin 7-helix transmembrane proteins"/>
    <property type="match status" value="1"/>
</dbReference>
<keyword evidence="2" id="KW-1185">Reference proteome</keyword>
<feature type="transmembrane region" description="Helical" evidence="1">
    <location>
        <begin position="206"/>
        <end position="232"/>
    </location>
</feature>
<reference evidence="3" key="1">
    <citation type="submission" date="2016-11" db="UniProtKB">
        <authorList>
            <consortium name="WormBaseParasite"/>
        </authorList>
    </citation>
    <scope>IDENTIFICATION</scope>
</reference>